<reference evidence="1 2" key="1">
    <citation type="submission" date="2018-04" db="EMBL/GenBank/DDBJ databases">
        <title>Novel Campyloabacter and Helicobacter Species and Strains.</title>
        <authorList>
            <person name="Mannion A.J."/>
            <person name="Shen Z."/>
            <person name="Fox J.G."/>
        </authorList>
    </citation>
    <scope>NUCLEOTIDE SEQUENCE [LARGE SCALE GENOMIC DNA]</scope>
    <source>
        <strain evidence="1 2">MIT 98-6070</strain>
    </source>
</reference>
<protein>
    <submittedName>
        <fullName evidence="1">Uncharacterized protein</fullName>
    </submittedName>
</protein>
<keyword evidence="2" id="KW-1185">Reference proteome</keyword>
<proteinExistence type="predicted"/>
<organism evidence="1 2">
    <name type="scientific">Helicobacter marmotae</name>
    <dbReference type="NCBI Taxonomy" id="152490"/>
    <lineage>
        <taxon>Bacteria</taxon>
        <taxon>Pseudomonadati</taxon>
        <taxon>Campylobacterota</taxon>
        <taxon>Epsilonproteobacteria</taxon>
        <taxon>Campylobacterales</taxon>
        <taxon>Helicobacteraceae</taxon>
        <taxon>Helicobacter</taxon>
    </lineage>
</organism>
<name>A0A3D8I4D0_9HELI</name>
<dbReference type="AlphaFoldDB" id="A0A3D8I4D0"/>
<dbReference type="RefSeq" id="WP_104700199.1">
    <property type="nucleotide sequence ID" value="NZ_NXLR01000006.1"/>
</dbReference>
<gene>
    <name evidence="1" type="ORF">CQA63_04475</name>
</gene>
<dbReference type="Proteomes" id="UP000256599">
    <property type="component" value="Unassembled WGS sequence"/>
</dbReference>
<comment type="caution">
    <text evidence="1">The sequence shown here is derived from an EMBL/GenBank/DDBJ whole genome shotgun (WGS) entry which is preliminary data.</text>
</comment>
<dbReference type="EMBL" id="NXLR01000006">
    <property type="protein sequence ID" value="RDU60013.1"/>
    <property type="molecule type" value="Genomic_DNA"/>
</dbReference>
<evidence type="ECO:0000313" key="2">
    <source>
        <dbReference type="Proteomes" id="UP000256599"/>
    </source>
</evidence>
<evidence type="ECO:0000313" key="1">
    <source>
        <dbReference type="EMBL" id="RDU60013.1"/>
    </source>
</evidence>
<accession>A0A3D8I4D0</accession>
<sequence>MQEILKNDKKREKLLIFINPPYAEASNRKTPSGTGENKTQVSTDTKIYHQYSNIYGTATRELFAQFFIRIYNEIPHCMLASFSTLKYINAQYYDKFRKNFQAKFLRGFACPSDTFDNVSGQFPIGFLIWDTKIKKPIKRLSLDIFNDKNEYLFKKRFFAHNTNSYIIDWLRQFYDKKGNKLTFLRMQGTDFSNNRGVFFANKLSDNDYKKHLFTILTQNNLIPFAIYFAVRHAIPASWLNDRDQFLYPNDLWQQDSNFQNDCLAFMLFHSQNKIRSQEGDNHFIPFSESEVGITKEPFSSHFMYEFINGQMKQDTNYNDNALLDTQGSKDNSKEVNKGQLRIKNESFYTIRIPTKPLSFSNEARAVFSAGRELWRYYHSQDFNDPAKPYSVNASLYDIKAYFQGYNDKGRMNPPQKAQDEHYKKLIGELNAALSELAKEIEPKIYEYGFLLQ</sequence>